<dbReference type="EMBL" id="CAUYUJ010015849">
    <property type="protein sequence ID" value="CAK0858886.1"/>
    <property type="molecule type" value="Genomic_DNA"/>
</dbReference>
<evidence type="ECO:0000313" key="3">
    <source>
        <dbReference type="EMBL" id="CAK0858886.1"/>
    </source>
</evidence>
<accession>A0ABN9UH53</accession>
<dbReference type="Proteomes" id="UP001189429">
    <property type="component" value="Unassembled WGS sequence"/>
</dbReference>
<comment type="caution">
    <text evidence="3">The sequence shown here is derived from an EMBL/GenBank/DDBJ whole genome shotgun (WGS) entry which is preliminary data.</text>
</comment>
<evidence type="ECO:0000256" key="1">
    <source>
        <dbReference type="SAM" id="Coils"/>
    </source>
</evidence>
<reference evidence="3" key="1">
    <citation type="submission" date="2023-10" db="EMBL/GenBank/DDBJ databases">
        <authorList>
            <person name="Chen Y."/>
            <person name="Shah S."/>
            <person name="Dougan E. K."/>
            <person name="Thang M."/>
            <person name="Chan C."/>
        </authorList>
    </citation>
    <scope>NUCLEOTIDE SEQUENCE [LARGE SCALE GENOMIC DNA]</scope>
</reference>
<proteinExistence type="predicted"/>
<feature type="coiled-coil region" evidence="1">
    <location>
        <begin position="51"/>
        <end position="106"/>
    </location>
</feature>
<organism evidence="3 4">
    <name type="scientific">Prorocentrum cordatum</name>
    <dbReference type="NCBI Taxonomy" id="2364126"/>
    <lineage>
        <taxon>Eukaryota</taxon>
        <taxon>Sar</taxon>
        <taxon>Alveolata</taxon>
        <taxon>Dinophyceae</taxon>
        <taxon>Prorocentrales</taxon>
        <taxon>Prorocentraceae</taxon>
        <taxon>Prorocentrum</taxon>
    </lineage>
</organism>
<evidence type="ECO:0000256" key="2">
    <source>
        <dbReference type="SAM" id="MobiDB-lite"/>
    </source>
</evidence>
<evidence type="ECO:0000313" key="4">
    <source>
        <dbReference type="Proteomes" id="UP001189429"/>
    </source>
</evidence>
<gene>
    <name evidence="3" type="ORF">PCOR1329_LOCUS48449</name>
</gene>
<keyword evidence="1" id="KW-0175">Coiled coil</keyword>
<feature type="region of interest" description="Disordered" evidence="2">
    <location>
        <begin position="196"/>
        <end position="217"/>
    </location>
</feature>
<keyword evidence="4" id="KW-1185">Reference proteome</keyword>
<sequence length="386" mass="42318">MVPDTATEDDVKQLLALAEKFGDSVAASQYKVWLAAKKPKETPPKPLEKQSEEARQRVHSIERRLKKEIDDVARAKKWLCECEEAMAKLTDELSTADKEHKALVERLHHVVHPDPPQSVGKLCLRDILDGKEGALTIDYGEGILGLDAKEYELSADDHIQFEARKRELEQSVVAITKQLFEKVQQSVDQIKASHRQRMSKLHRRKPEETSVQPAEKVQPAALQAPTGELTRLMRHRTKMFDSLRRNCSPTGWKSRIVPAAPGIGLGTSGGVGIFVRDFLGCHDVSAKVGPTLVPHRAASAIVQIPGGVSILVVSAYLRDSEGLSESNMGILCKLRAELSSLLGPFILGADFQMEPDVLASCDLVSVLSANLVVPESKGTCVCTSKA</sequence>
<protein>
    <submittedName>
        <fullName evidence="3">Uncharacterized protein</fullName>
    </submittedName>
</protein>
<name>A0ABN9UH53_9DINO</name>